<dbReference type="GO" id="GO:0005524">
    <property type="term" value="F:ATP binding"/>
    <property type="evidence" value="ECO:0007669"/>
    <property type="project" value="UniProtKB-KW"/>
</dbReference>
<evidence type="ECO:0000256" key="13">
    <source>
        <dbReference type="ARBA" id="ARBA00042156"/>
    </source>
</evidence>
<evidence type="ECO:0000256" key="2">
    <source>
        <dbReference type="ARBA" id="ARBA00022490"/>
    </source>
</evidence>
<keyword evidence="9" id="KW-0238">DNA-binding</keyword>
<evidence type="ECO:0000256" key="1">
    <source>
        <dbReference type="ARBA" id="ARBA00004496"/>
    </source>
</evidence>
<dbReference type="KEGG" id="kga:ST1E_0150"/>
<evidence type="ECO:0000256" key="7">
    <source>
        <dbReference type="ARBA" id="ARBA00022840"/>
    </source>
</evidence>
<dbReference type="EMBL" id="CP003806">
    <property type="protein sequence ID" value="AGF49398.1"/>
    <property type="molecule type" value="Genomic_DNA"/>
</dbReference>
<evidence type="ECO:0000256" key="8">
    <source>
        <dbReference type="ARBA" id="ARBA00022881"/>
    </source>
</evidence>
<accession>M1LA58</accession>
<dbReference type="Gene3D" id="1.20.1580.10">
    <property type="entry name" value="ABC transporter ATPase like domain"/>
    <property type="match status" value="3"/>
</dbReference>
<keyword evidence="10" id="KW-0234">DNA repair</keyword>
<dbReference type="InterPro" id="IPR041102">
    <property type="entry name" value="UvrA_inter"/>
</dbReference>
<evidence type="ECO:0000313" key="15">
    <source>
        <dbReference type="EMBL" id="AGF49398.1"/>
    </source>
</evidence>
<dbReference type="Gene3D" id="3.40.50.300">
    <property type="entry name" value="P-loop containing nucleotide triphosphate hydrolases"/>
    <property type="match status" value="3"/>
</dbReference>
<keyword evidence="7" id="KW-0067">ATP-binding</keyword>
<proteinExistence type="inferred from homology"/>
<evidence type="ECO:0000256" key="3">
    <source>
        <dbReference type="ARBA" id="ARBA00022737"/>
    </source>
</evidence>
<dbReference type="eggNOG" id="COG0178">
    <property type="taxonomic scope" value="Bacteria"/>
</dbReference>
<dbReference type="PROSITE" id="PS00211">
    <property type="entry name" value="ABC_TRANSPORTER_1"/>
    <property type="match status" value="1"/>
</dbReference>
<evidence type="ECO:0000256" key="10">
    <source>
        <dbReference type="ARBA" id="ARBA00023204"/>
    </source>
</evidence>
<dbReference type="PATRIC" id="fig|1208921.3.peg.690"/>
<dbReference type="GO" id="GO:0009380">
    <property type="term" value="C:excinuclease repair complex"/>
    <property type="evidence" value="ECO:0007669"/>
    <property type="project" value="InterPro"/>
</dbReference>
<evidence type="ECO:0000256" key="11">
    <source>
        <dbReference type="ARBA" id="ARBA00038000"/>
    </source>
</evidence>
<dbReference type="NCBIfam" id="TIGR00630">
    <property type="entry name" value="uvra"/>
    <property type="match status" value="1"/>
</dbReference>
<dbReference type="GO" id="GO:0006289">
    <property type="term" value="P:nucleotide-excision repair"/>
    <property type="evidence" value="ECO:0007669"/>
    <property type="project" value="InterPro"/>
</dbReference>
<dbReference type="RefSeq" id="WP_015389882.1">
    <property type="nucleotide sequence ID" value="NC_020284.1"/>
</dbReference>
<comment type="similarity">
    <text evidence="11">Belongs to the ABC transporter superfamily. UvrA family.</text>
</comment>
<feature type="domain" description="UvrA interaction" evidence="14">
    <location>
        <begin position="132"/>
        <end position="237"/>
    </location>
</feature>
<dbReference type="InterPro" id="IPR017871">
    <property type="entry name" value="ABC_transporter-like_CS"/>
</dbReference>
<dbReference type="PANTHER" id="PTHR43152:SF3">
    <property type="entry name" value="UVRABC SYSTEM PROTEIN A"/>
    <property type="match status" value="1"/>
</dbReference>
<dbReference type="SUPFAM" id="SSF52540">
    <property type="entry name" value="P-loop containing nucleoside triphosphate hydrolases"/>
    <property type="match status" value="2"/>
</dbReference>
<dbReference type="GO" id="GO:0004518">
    <property type="term" value="F:nuclease activity"/>
    <property type="evidence" value="ECO:0007669"/>
    <property type="project" value="UniProtKB-KW"/>
</dbReference>
<dbReference type="AlphaFoldDB" id="M1LA58"/>
<dbReference type="OrthoDB" id="9809851at2"/>
<dbReference type="Gene3D" id="3.30.190.20">
    <property type="match status" value="1"/>
</dbReference>
<dbReference type="GO" id="GO:0003677">
    <property type="term" value="F:DNA binding"/>
    <property type="evidence" value="ECO:0007669"/>
    <property type="project" value="UniProtKB-KW"/>
</dbReference>
<reference evidence="15 16" key="1">
    <citation type="journal article" date="2013" name="Genome Biol. Evol.">
        <title>Genome evolution and phylogenomic analysis of candidatus kinetoplastibacterium, the betaproteobacterial endosymbionts of strigomonas and angomonas.</title>
        <authorList>
            <person name="Alves J.M."/>
            <person name="Serrano M.G."/>
            <person name="Maia da Silva F."/>
            <person name="Voegtly L.J."/>
            <person name="Matveyev A.V."/>
            <person name="Teixeira M.M."/>
            <person name="Camargo E.P."/>
            <person name="Buck G.A."/>
        </authorList>
    </citation>
    <scope>NUCLEOTIDE SEQUENCE [LARGE SCALE GENOMIC DNA]</scope>
    <source>
        <strain evidence="15 16">TCC219</strain>
    </source>
</reference>
<protein>
    <recommendedName>
        <fullName evidence="12">UvrABC system protein A</fullName>
    </recommendedName>
    <alternativeName>
        <fullName evidence="13">Excinuclease ABC subunit A</fullName>
    </alternativeName>
</protein>
<keyword evidence="4" id="KW-0547">Nucleotide-binding</keyword>
<evidence type="ECO:0000256" key="6">
    <source>
        <dbReference type="ARBA" id="ARBA00022769"/>
    </source>
</evidence>
<dbReference type="Proteomes" id="UP000011658">
    <property type="component" value="Chromosome"/>
</dbReference>
<organism evidence="15 16">
    <name type="scientific">Candidatus Kinetoplastidibacterium galati TCC219</name>
    <dbReference type="NCBI Taxonomy" id="1208921"/>
    <lineage>
        <taxon>Bacteria</taxon>
        <taxon>Pseudomonadati</taxon>
        <taxon>Pseudomonadota</taxon>
        <taxon>Betaproteobacteria</taxon>
        <taxon>Candidatus Kinetoplastidibacterium</taxon>
    </lineage>
</organism>
<evidence type="ECO:0000313" key="16">
    <source>
        <dbReference type="Proteomes" id="UP000011658"/>
    </source>
</evidence>
<comment type="subcellular location">
    <subcellularLocation>
        <location evidence="1">Cytoplasm</location>
    </subcellularLocation>
</comment>
<sequence>MSYIHIQGARTNNLKNIHIDIPHNKLVVVTGVSGSGKSSLVFDTIYSESQRKYIESMSTSFRQFIHMLRQPDIDLIDGLSPAIAIKQKPNYKNTRNTVGTVTEIHDYVRLLFAKIGIPFCPKHNEPLIVKNISQITDWTMSLPKNNDILILSPVTKDDFASLETICRNLLAQGFLRLYIDNQIIEIEEAINDKKLDGIKKIAVIIDRLKIKENHKDRLSSSFEIATKIGRGHVLIKNLSSGNEKTFSTVHSCPICNYSIDIIEPNLFNFNSKGCCKKCKGIGTEHYFDKSIIINNGKLSEILEIYCLKNGITIEKLSKIYGLDSEESFDSIDINKKYFMLSKIKVPHGLQEEINPTPEEIIPFLENLSKENKSSYLKSLLNKCQNIRPCSECNGTKLCLEARHVMLYSDSKTDKKNHYTSISEIESMSIDDCLMFFENLKKHGDLISEPILKRILPRLSFLIKMGLGYLSLGRNINTISGGEAQRIRLSSQICSGLMGITYILDEPSQGLHKHDTKILINALKNLRDLGNSVIIIEHDKEIILSADWIVDMGPEGGKKGGFITAQGTPKQVMDNPNSLTGFYLRNNFNDKTLKKCINNQTKWLRVKKAKFNNLRSIDVRIPVGYLTCVTGVSGSGKSTLVDDIIKYGIMNNLSNYKSSPDRYDSIYGAEFFDDLIKIDQNSIRNCTTNSNIATYCGIFNTIRELFSKTIESKKRGYAPDRFSCNIRGGRCEICKGAGTSKVEMYFMPDIYAICEECKGSKYNRETLEIYYGGLNISNVLDMTIGEAKTFFKNIPRVISKIDMLIEFGLSYLSLGHSINSLSCGESQRIQISIELSKQTKGRTLYILDEPTVGLHDHDVKFLLNVIKRIIDSDNTVIVVEHNIDIIKMADWVIDIGPGGGIKGGSIIAQGTIDAIASSKDSYTGIYL</sequence>
<dbReference type="HOGENOM" id="CLU_001370_0_2_4"/>
<dbReference type="STRING" id="1208921.ST1E_0150"/>
<gene>
    <name evidence="15" type="ORF">ST1E_0150</name>
</gene>
<name>M1LA58_9PROT</name>
<evidence type="ECO:0000259" key="14">
    <source>
        <dbReference type="Pfam" id="PF17760"/>
    </source>
</evidence>
<evidence type="ECO:0000256" key="5">
    <source>
        <dbReference type="ARBA" id="ARBA00022763"/>
    </source>
</evidence>
<keyword evidence="2" id="KW-0963">Cytoplasm</keyword>
<dbReference type="GO" id="GO:0016887">
    <property type="term" value="F:ATP hydrolysis activity"/>
    <property type="evidence" value="ECO:0007669"/>
    <property type="project" value="InterPro"/>
</dbReference>
<keyword evidence="5" id="KW-0227">DNA damage</keyword>
<dbReference type="InterPro" id="IPR027417">
    <property type="entry name" value="P-loop_NTPase"/>
</dbReference>
<dbReference type="Gene3D" id="1.10.8.280">
    <property type="entry name" value="ABC transporter ATPase domain-like"/>
    <property type="match status" value="1"/>
</dbReference>
<evidence type="ECO:0000256" key="9">
    <source>
        <dbReference type="ARBA" id="ARBA00023125"/>
    </source>
</evidence>
<dbReference type="GO" id="GO:0005737">
    <property type="term" value="C:cytoplasm"/>
    <property type="evidence" value="ECO:0007669"/>
    <property type="project" value="UniProtKB-SubCell"/>
</dbReference>
<keyword evidence="3" id="KW-0677">Repeat</keyword>
<evidence type="ECO:0000256" key="4">
    <source>
        <dbReference type="ARBA" id="ARBA00022741"/>
    </source>
</evidence>
<keyword evidence="6" id="KW-0228">DNA excision</keyword>
<dbReference type="InterPro" id="IPR004602">
    <property type="entry name" value="UvrA"/>
</dbReference>
<dbReference type="PANTHER" id="PTHR43152">
    <property type="entry name" value="UVRABC SYSTEM PROTEIN A"/>
    <property type="match status" value="1"/>
</dbReference>
<keyword evidence="8" id="KW-0267">Excision nuclease</keyword>
<keyword evidence="16" id="KW-1185">Reference proteome</keyword>
<evidence type="ECO:0000256" key="12">
    <source>
        <dbReference type="ARBA" id="ARBA00039316"/>
    </source>
</evidence>
<dbReference type="Pfam" id="PF17760">
    <property type="entry name" value="UvrA_inter"/>
    <property type="match status" value="1"/>
</dbReference>